<dbReference type="InterPro" id="IPR028889">
    <property type="entry name" value="USP"/>
</dbReference>
<proteinExistence type="inferred from homology"/>
<reference evidence="3" key="1">
    <citation type="submission" date="2022-07" db="EMBL/GenBank/DDBJ databases">
        <authorList>
            <person name="Trinca V."/>
            <person name="Uliana J.V.C."/>
            <person name="Torres T.T."/>
            <person name="Ward R.J."/>
            <person name="Monesi N."/>
        </authorList>
    </citation>
    <scope>NUCLEOTIDE SEQUENCE</scope>
    <source>
        <strain evidence="3">HSMRA1968</strain>
        <tissue evidence="3">Whole embryos</tissue>
    </source>
</reference>
<dbReference type="GO" id="GO:0004843">
    <property type="term" value="F:cysteine-type deubiquitinase activity"/>
    <property type="evidence" value="ECO:0007669"/>
    <property type="project" value="InterPro"/>
</dbReference>
<evidence type="ECO:0000259" key="2">
    <source>
        <dbReference type="PROSITE" id="PS50235"/>
    </source>
</evidence>
<dbReference type="InterPro" id="IPR050164">
    <property type="entry name" value="Peptidase_C19"/>
</dbReference>
<dbReference type="GO" id="GO:0005634">
    <property type="term" value="C:nucleus"/>
    <property type="evidence" value="ECO:0007669"/>
    <property type="project" value="TreeGrafter"/>
</dbReference>
<dbReference type="InterPro" id="IPR018200">
    <property type="entry name" value="USP_CS"/>
</dbReference>
<dbReference type="PANTHER" id="PTHR24006">
    <property type="entry name" value="UBIQUITIN CARBOXYL-TERMINAL HYDROLASE"/>
    <property type="match status" value="1"/>
</dbReference>
<dbReference type="SUPFAM" id="SSF54001">
    <property type="entry name" value="Cysteine proteinases"/>
    <property type="match status" value="1"/>
</dbReference>
<gene>
    <name evidence="3" type="primary">Usp36_1</name>
    <name evidence="3" type="ORF">Bhyg_07761</name>
</gene>
<organism evidence="3 4">
    <name type="scientific">Pseudolycoriella hygida</name>
    <dbReference type="NCBI Taxonomy" id="35572"/>
    <lineage>
        <taxon>Eukaryota</taxon>
        <taxon>Metazoa</taxon>
        <taxon>Ecdysozoa</taxon>
        <taxon>Arthropoda</taxon>
        <taxon>Hexapoda</taxon>
        <taxon>Insecta</taxon>
        <taxon>Pterygota</taxon>
        <taxon>Neoptera</taxon>
        <taxon>Endopterygota</taxon>
        <taxon>Diptera</taxon>
        <taxon>Nematocera</taxon>
        <taxon>Sciaroidea</taxon>
        <taxon>Sciaridae</taxon>
        <taxon>Pseudolycoriella</taxon>
    </lineage>
</organism>
<accession>A0A9Q0S2B0</accession>
<keyword evidence="3" id="KW-0378">Hydrolase</keyword>
<dbReference type="InterPro" id="IPR001394">
    <property type="entry name" value="Peptidase_C19_UCH"/>
</dbReference>
<dbReference type="CDD" id="cd02257">
    <property type="entry name" value="Peptidase_C19"/>
    <property type="match status" value="1"/>
</dbReference>
<comment type="caution">
    <text evidence="3">The sequence shown here is derived from an EMBL/GenBank/DDBJ whole genome shotgun (WGS) entry which is preliminary data.</text>
</comment>
<dbReference type="OrthoDB" id="429671at2759"/>
<feature type="domain" description="USP" evidence="2">
    <location>
        <begin position="1"/>
        <end position="211"/>
    </location>
</feature>
<protein>
    <submittedName>
        <fullName evidence="3">Ubiquitin carboxyl-terminal hydrolase 36</fullName>
    </submittedName>
</protein>
<comment type="similarity">
    <text evidence="1">Belongs to the peptidase C19 family.</text>
</comment>
<dbReference type="PROSITE" id="PS00973">
    <property type="entry name" value="USP_2"/>
    <property type="match status" value="1"/>
</dbReference>
<dbReference type="Pfam" id="PF00443">
    <property type="entry name" value="UCH"/>
    <property type="match status" value="1"/>
</dbReference>
<evidence type="ECO:0000313" key="3">
    <source>
        <dbReference type="EMBL" id="KAJ6642807.1"/>
    </source>
</evidence>
<dbReference type="Gene3D" id="3.90.70.10">
    <property type="entry name" value="Cysteine proteinases"/>
    <property type="match status" value="1"/>
</dbReference>
<dbReference type="GO" id="GO:0016579">
    <property type="term" value="P:protein deubiquitination"/>
    <property type="evidence" value="ECO:0007669"/>
    <property type="project" value="InterPro"/>
</dbReference>
<evidence type="ECO:0000256" key="1">
    <source>
        <dbReference type="ARBA" id="ARBA00009085"/>
    </source>
</evidence>
<dbReference type="PROSITE" id="PS50235">
    <property type="entry name" value="USP_3"/>
    <property type="match status" value="1"/>
</dbReference>
<dbReference type="EMBL" id="WJQU01000002">
    <property type="protein sequence ID" value="KAJ6642807.1"/>
    <property type="molecule type" value="Genomic_DNA"/>
</dbReference>
<name>A0A9Q0S2B0_9DIPT</name>
<dbReference type="GO" id="GO:0005829">
    <property type="term" value="C:cytosol"/>
    <property type="evidence" value="ECO:0007669"/>
    <property type="project" value="TreeGrafter"/>
</dbReference>
<sequence>MKCIACRIIGSFRDSRSKGNDIPYNPAALYEALKKDNVDILNGEQQDAHEFWLRIMNSMNENCGKELYKLFQHDVTYVVICQNCKAESEIHHKTSEHVINVRGKTSVQEALNYYFEETYIDDKLCAVCKKTSATKKYYLKSVPKCMHLVLNRFETDSKLLDDIELNNQLKVTKYHKGMNQEFHKYKLVSIINHIGTSLHRGHYTAFSRNNE</sequence>
<dbReference type="Proteomes" id="UP001151699">
    <property type="component" value="Chromosome B"/>
</dbReference>
<dbReference type="InterPro" id="IPR038765">
    <property type="entry name" value="Papain-like_cys_pep_sf"/>
</dbReference>
<evidence type="ECO:0000313" key="4">
    <source>
        <dbReference type="Proteomes" id="UP001151699"/>
    </source>
</evidence>
<keyword evidence="4" id="KW-1185">Reference proteome</keyword>
<dbReference type="AlphaFoldDB" id="A0A9Q0S2B0"/>